<organism evidence="2 3">
    <name type="scientific">Brenthis ino</name>
    <name type="common">lesser marbled fritillary</name>
    <dbReference type="NCBI Taxonomy" id="405034"/>
    <lineage>
        <taxon>Eukaryota</taxon>
        <taxon>Metazoa</taxon>
        <taxon>Ecdysozoa</taxon>
        <taxon>Arthropoda</taxon>
        <taxon>Hexapoda</taxon>
        <taxon>Insecta</taxon>
        <taxon>Pterygota</taxon>
        <taxon>Neoptera</taxon>
        <taxon>Endopterygota</taxon>
        <taxon>Lepidoptera</taxon>
        <taxon>Glossata</taxon>
        <taxon>Ditrysia</taxon>
        <taxon>Papilionoidea</taxon>
        <taxon>Nymphalidae</taxon>
        <taxon>Heliconiinae</taxon>
        <taxon>Argynnini</taxon>
        <taxon>Brenthis</taxon>
    </lineage>
</organism>
<dbReference type="InterPro" id="IPR006616">
    <property type="entry name" value="DM9_repeat"/>
</dbReference>
<name>A0A8J9YGP7_9NEOP</name>
<dbReference type="SMART" id="SM00696">
    <property type="entry name" value="DM9"/>
    <property type="match status" value="2"/>
</dbReference>
<sequence length="322" mass="36562">MGNLIEFKTWARHQKLFHEVTSGGISFWLKSHGSVVVGLATKPNKECAYELTIEPYKCSVKTRRAVCSTTDVSNILSRNEFKKLWILWKHNTIVFGSGCTEILRWQYAVKNLIKYVTFFSDRDSGMAEWKCYLPPVATIENLPLRRLQGGAPRWVQVDDNTELPDGALIGGYENEFLYIMRAPFRCSLTPGKFVPSLELGFITWGFDTYECDTVEILCGYNCTWVPSKNNEVPTGAVEGGFEVDNEMLYVGRVHYKGHLIVGKVQPSHKCCYFVYEDMANSNRIFEVLVVPNSNVMVSAFANNSDENDEENGEVLEDNGPEW</sequence>
<accession>A0A8J9YGP7</accession>
<feature type="compositionally biased region" description="Acidic residues" evidence="1">
    <location>
        <begin position="305"/>
        <end position="322"/>
    </location>
</feature>
<evidence type="ECO:0000313" key="3">
    <source>
        <dbReference type="Proteomes" id="UP000838878"/>
    </source>
</evidence>
<dbReference type="Proteomes" id="UP000838878">
    <property type="component" value="Chromosome 8"/>
</dbReference>
<dbReference type="OrthoDB" id="2142040at2759"/>
<feature type="region of interest" description="Disordered" evidence="1">
    <location>
        <begin position="301"/>
        <end position="322"/>
    </location>
</feature>
<gene>
    <name evidence="2" type="ORF">BINO364_LOCUS15206</name>
</gene>
<dbReference type="PANTHER" id="PTHR31649:SF1">
    <property type="entry name" value="FARNESOIC ACID O-METHYL TRANSFERASE DOMAIN-CONTAINING PROTEIN"/>
    <property type="match status" value="1"/>
</dbReference>
<evidence type="ECO:0000256" key="1">
    <source>
        <dbReference type="SAM" id="MobiDB-lite"/>
    </source>
</evidence>
<evidence type="ECO:0000313" key="2">
    <source>
        <dbReference type="EMBL" id="CAH0730199.1"/>
    </source>
</evidence>
<dbReference type="AlphaFoldDB" id="A0A8J9YGP7"/>
<protein>
    <submittedName>
        <fullName evidence="2">Uncharacterized protein</fullName>
    </submittedName>
</protein>
<dbReference type="PANTHER" id="PTHR31649">
    <property type="entry name" value="AGAP009604-PA"/>
    <property type="match status" value="1"/>
</dbReference>
<dbReference type="EMBL" id="OV170228">
    <property type="protein sequence ID" value="CAH0730199.1"/>
    <property type="molecule type" value="Genomic_DNA"/>
</dbReference>
<dbReference type="Pfam" id="PF11901">
    <property type="entry name" value="DM9"/>
    <property type="match status" value="1"/>
</dbReference>
<keyword evidence="3" id="KW-1185">Reference proteome</keyword>
<feature type="non-terminal residue" evidence="2">
    <location>
        <position position="322"/>
    </location>
</feature>
<reference evidence="2" key="1">
    <citation type="submission" date="2021-12" db="EMBL/GenBank/DDBJ databases">
        <authorList>
            <person name="Martin H S."/>
        </authorList>
    </citation>
    <scope>NUCLEOTIDE SEQUENCE</scope>
</reference>
<proteinExistence type="predicted"/>